<evidence type="ECO:0000313" key="2">
    <source>
        <dbReference type="EMBL" id="KAL0165760.1"/>
    </source>
</evidence>
<comment type="caution">
    <text evidence="2">The sequence shown here is derived from an EMBL/GenBank/DDBJ whole genome shotgun (WGS) entry which is preliminary data.</text>
</comment>
<organism evidence="2 3">
    <name type="scientific">Cirrhinus mrigala</name>
    <name type="common">Mrigala</name>
    <dbReference type="NCBI Taxonomy" id="683832"/>
    <lineage>
        <taxon>Eukaryota</taxon>
        <taxon>Metazoa</taxon>
        <taxon>Chordata</taxon>
        <taxon>Craniata</taxon>
        <taxon>Vertebrata</taxon>
        <taxon>Euteleostomi</taxon>
        <taxon>Actinopterygii</taxon>
        <taxon>Neopterygii</taxon>
        <taxon>Teleostei</taxon>
        <taxon>Ostariophysi</taxon>
        <taxon>Cypriniformes</taxon>
        <taxon>Cyprinidae</taxon>
        <taxon>Labeoninae</taxon>
        <taxon>Labeonini</taxon>
        <taxon>Cirrhinus</taxon>
    </lineage>
</organism>
<sequence length="308" mass="32452">ASVLENLRLAVRSQLGFTSIRLPTTGRHGNIWRRLFNFTRSRRSGSLALVSADTEEGPDGNSSAREPERLGSHRGLLPLDSDDTDTESEQHPRRDVPGAVGGLMAPLPQKTPPTTAVEAIVSVSASSAPLVSRESSISESISESSGVTGSSCATTATTTSRSPFSSALSRVTRSLRWIRFSLGRSGDGGSNGISQNHSPLRQLEQGSAGCTGVGIRGEDEDDVELLIPVSDAGSLDSDESSRPLLEQGLEQAFGPHLTPTAVSLRGRLVGRDGPCEHCGIVHTARIPDACLEATAKTETSDDESLLLC</sequence>
<name>A0ABD0NWY2_CIRMR</name>
<dbReference type="AlphaFoldDB" id="A0ABD0NWY2"/>
<gene>
    <name evidence="2" type="ORF">M9458_037604</name>
</gene>
<protein>
    <submittedName>
        <fullName evidence="2">Uncharacterized protein</fullName>
    </submittedName>
</protein>
<reference evidence="2 3" key="1">
    <citation type="submission" date="2024-05" db="EMBL/GenBank/DDBJ databases">
        <title>Genome sequencing and assembly of Indian major carp, Cirrhinus mrigala (Hamilton, 1822).</title>
        <authorList>
            <person name="Mohindra V."/>
            <person name="Chowdhury L.M."/>
            <person name="Lal K."/>
            <person name="Jena J.K."/>
        </authorList>
    </citation>
    <scope>NUCLEOTIDE SEQUENCE [LARGE SCALE GENOMIC DNA]</scope>
    <source>
        <strain evidence="2">CM1030</strain>
        <tissue evidence="2">Blood</tissue>
    </source>
</reference>
<feature type="region of interest" description="Disordered" evidence="1">
    <location>
        <begin position="49"/>
        <end position="100"/>
    </location>
</feature>
<feature type="non-terminal residue" evidence="2">
    <location>
        <position position="1"/>
    </location>
</feature>
<dbReference type="EMBL" id="JAMKFB020000019">
    <property type="protein sequence ID" value="KAL0165760.1"/>
    <property type="molecule type" value="Genomic_DNA"/>
</dbReference>
<feature type="region of interest" description="Disordered" evidence="1">
    <location>
        <begin position="186"/>
        <end position="211"/>
    </location>
</feature>
<dbReference type="Proteomes" id="UP001529510">
    <property type="component" value="Unassembled WGS sequence"/>
</dbReference>
<accession>A0ABD0NWY2</accession>
<keyword evidence="3" id="KW-1185">Reference proteome</keyword>
<evidence type="ECO:0000313" key="3">
    <source>
        <dbReference type="Proteomes" id="UP001529510"/>
    </source>
</evidence>
<proteinExistence type="predicted"/>
<evidence type="ECO:0000256" key="1">
    <source>
        <dbReference type="SAM" id="MobiDB-lite"/>
    </source>
</evidence>